<dbReference type="EMBL" id="NMQE01000830">
    <property type="protein sequence ID" value="PMB17291.1"/>
    <property type="molecule type" value="Genomic_DNA"/>
</dbReference>
<comment type="caution">
    <text evidence="4">The sequence shown here is derived from an EMBL/GenBank/DDBJ whole genome shotgun (WGS) entry which is preliminary data.</text>
</comment>
<organism evidence="4 5">
    <name type="scientific">Fischerella thermalis CCMEE 5318</name>
    <dbReference type="NCBI Taxonomy" id="2019666"/>
    <lineage>
        <taxon>Bacteria</taxon>
        <taxon>Bacillati</taxon>
        <taxon>Cyanobacteriota</taxon>
        <taxon>Cyanophyceae</taxon>
        <taxon>Nostocales</taxon>
        <taxon>Hapalosiphonaceae</taxon>
        <taxon>Fischerella</taxon>
    </lineage>
</organism>
<accession>A0A2N6L5Z9</accession>
<gene>
    <name evidence="4" type="ORF">CEN46_23910</name>
</gene>
<keyword evidence="1" id="KW-0540">Nuclease</keyword>
<evidence type="ECO:0000256" key="3">
    <source>
        <dbReference type="SAM" id="MobiDB-lite"/>
    </source>
</evidence>
<proteinExistence type="predicted"/>
<dbReference type="SUPFAM" id="SSF53933">
    <property type="entry name" value="Microbial ribonucleases"/>
    <property type="match status" value="1"/>
</dbReference>
<keyword evidence="2" id="KW-0378">Hydrolase</keyword>
<dbReference type="InterPro" id="IPR000026">
    <property type="entry name" value="N1-like"/>
</dbReference>
<sequence>FGGVLITVGTAAAPFARGSSASAKAPSTAGSTARNGLRQNAATAGITIPAEAVKILQYLRNHNWTPPRGYKGGRVFQNREGKLPACGNYREYDIHPYVKGQNRGSERIVVDINTGRAWYTPDHYQTFIEIAK</sequence>
<dbReference type="GO" id="GO:0016787">
    <property type="term" value="F:hydrolase activity"/>
    <property type="evidence" value="ECO:0007669"/>
    <property type="project" value="UniProtKB-KW"/>
</dbReference>
<name>A0A2N6L5Z9_9CYAN</name>
<dbReference type="Proteomes" id="UP000235081">
    <property type="component" value="Unassembled WGS sequence"/>
</dbReference>
<dbReference type="GO" id="GO:0003723">
    <property type="term" value="F:RNA binding"/>
    <property type="evidence" value="ECO:0007669"/>
    <property type="project" value="InterPro"/>
</dbReference>
<evidence type="ECO:0000313" key="5">
    <source>
        <dbReference type="Proteomes" id="UP000235081"/>
    </source>
</evidence>
<protein>
    <submittedName>
        <fullName evidence="4">Uncharacterized protein</fullName>
    </submittedName>
</protein>
<evidence type="ECO:0000256" key="2">
    <source>
        <dbReference type="ARBA" id="ARBA00022801"/>
    </source>
</evidence>
<reference evidence="4 5" key="1">
    <citation type="submission" date="2017-07" db="EMBL/GenBank/DDBJ databases">
        <title>Genomes of Fischerella (Mastigocladus) sp. strains.</title>
        <authorList>
            <person name="Miller S.R."/>
        </authorList>
    </citation>
    <scope>NUCLEOTIDE SEQUENCE [LARGE SCALE GENOMIC DNA]</scope>
    <source>
        <strain evidence="4 5">CCMEE 5318</strain>
    </source>
</reference>
<feature type="non-terminal residue" evidence="4">
    <location>
        <position position="1"/>
    </location>
</feature>
<dbReference type="Pfam" id="PF00545">
    <property type="entry name" value="Ribonuclease"/>
    <property type="match status" value="1"/>
</dbReference>
<dbReference type="Gene3D" id="3.10.450.30">
    <property type="entry name" value="Microbial ribonucleases"/>
    <property type="match status" value="1"/>
</dbReference>
<evidence type="ECO:0000313" key="4">
    <source>
        <dbReference type="EMBL" id="PMB17291.1"/>
    </source>
</evidence>
<evidence type="ECO:0000256" key="1">
    <source>
        <dbReference type="ARBA" id="ARBA00022722"/>
    </source>
</evidence>
<dbReference type="GO" id="GO:0004521">
    <property type="term" value="F:RNA endonuclease activity"/>
    <property type="evidence" value="ECO:0007669"/>
    <property type="project" value="InterPro"/>
</dbReference>
<feature type="region of interest" description="Disordered" evidence="3">
    <location>
        <begin position="17"/>
        <end position="36"/>
    </location>
</feature>
<dbReference type="AlphaFoldDB" id="A0A2N6L5Z9"/>
<dbReference type="InterPro" id="IPR016191">
    <property type="entry name" value="Ribonuclease/ribotoxin"/>
</dbReference>